<dbReference type="InterPro" id="IPR016039">
    <property type="entry name" value="Thiolase-like"/>
</dbReference>
<evidence type="ECO:0000313" key="2">
    <source>
        <dbReference type="Proteomes" id="UP000093712"/>
    </source>
</evidence>
<dbReference type="Gene3D" id="3.40.47.10">
    <property type="match status" value="1"/>
</dbReference>
<dbReference type="AlphaFoldDB" id="A0AA91ETX5"/>
<proteinExistence type="predicted"/>
<comment type="caution">
    <text evidence="1">The sequence shown here is derived from an EMBL/GenBank/DDBJ whole genome shotgun (WGS) entry which is preliminary data.</text>
</comment>
<dbReference type="Proteomes" id="UP000093712">
    <property type="component" value="Unassembled WGS sequence"/>
</dbReference>
<accession>A0AA91ETX5</accession>
<protein>
    <submittedName>
        <fullName evidence="1">Uncharacterized protein</fullName>
    </submittedName>
</protein>
<dbReference type="EMBL" id="LZME01000095">
    <property type="protein sequence ID" value="OBK84185.1"/>
    <property type="molecule type" value="Genomic_DNA"/>
</dbReference>
<evidence type="ECO:0000313" key="1">
    <source>
        <dbReference type="EMBL" id="OBK84185.1"/>
    </source>
</evidence>
<reference evidence="1 2" key="1">
    <citation type="submission" date="2016-06" db="EMBL/GenBank/DDBJ databases">
        <authorList>
            <person name="Sutton G."/>
            <person name="Brinkac L."/>
            <person name="Sanka R."/>
            <person name="Adams M."/>
            <person name="Lau E."/>
            <person name="Garcia-Basteiro A."/>
            <person name="Lopez-Varela E."/>
            <person name="Palencia S."/>
        </authorList>
    </citation>
    <scope>NUCLEOTIDE SEQUENCE [LARGE SCALE GENOMIC DNA]</scope>
    <source>
        <strain evidence="1 2">1211594.5</strain>
    </source>
</reference>
<name>A0AA91ETX5_9MYCO</name>
<organism evidence="1 2">
    <name type="scientific">Mycolicibacter heraklionensis</name>
    <dbReference type="NCBI Taxonomy" id="512402"/>
    <lineage>
        <taxon>Bacteria</taxon>
        <taxon>Bacillati</taxon>
        <taxon>Actinomycetota</taxon>
        <taxon>Actinomycetes</taxon>
        <taxon>Mycobacteriales</taxon>
        <taxon>Mycobacteriaceae</taxon>
        <taxon>Mycolicibacter</taxon>
    </lineage>
</organism>
<sequence length="62" mass="6261">MPYIAKGHPPGASGVAQCVELFEPAVSAVTIVEGAAAMVLSGGGVLIPARDDVRLNAAETER</sequence>
<dbReference type="RefSeq" id="WP_065040890.1">
    <property type="nucleotide sequence ID" value="NZ_LZME01000095.1"/>
</dbReference>
<gene>
    <name evidence="1" type="ORF">A5649_04785</name>
</gene>
<dbReference type="GO" id="GO:0016746">
    <property type="term" value="F:acyltransferase activity"/>
    <property type="evidence" value="ECO:0007669"/>
    <property type="project" value="InterPro"/>
</dbReference>